<proteinExistence type="inferred from homology"/>
<dbReference type="InterPro" id="IPR036291">
    <property type="entry name" value="NAD(P)-bd_dom_sf"/>
</dbReference>
<dbReference type="STRING" id="633440.SAMN05421869_106233"/>
<dbReference type="GO" id="GO:0016491">
    <property type="term" value="F:oxidoreductase activity"/>
    <property type="evidence" value="ECO:0007669"/>
    <property type="project" value="UniProtKB-KW"/>
</dbReference>
<dbReference type="PANTHER" id="PTHR42879:SF2">
    <property type="entry name" value="3-OXOACYL-[ACYL-CARRIER-PROTEIN] REDUCTASE FABG"/>
    <property type="match status" value="1"/>
</dbReference>
<organism evidence="4 5">
    <name type="scientific">Nonomuraea jiangxiensis</name>
    <dbReference type="NCBI Taxonomy" id="633440"/>
    <lineage>
        <taxon>Bacteria</taxon>
        <taxon>Bacillati</taxon>
        <taxon>Actinomycetota</taxon>
        <taxon>Actinomycetes</taxon>
        <taxon>Streptosporangiales</taxon>
        <taxon>Streptosporangiaceae</taxon>
        <taxon>Nonomuraea</taxon>
    </lineage>
</organism>
<reference evidence="4 5" key="1">
    <citation type="submission" date="2016-10" db="EMBL/GenBank/DDBJ databases">
        <authorList>
            <person name="de Groot N.N."/>
        </authorList>
    </citation>
    <scope>NUCLEOTIDE SEQUENCE [LARGE SCALE GENOMIC DNA]</scope>
    <source>
        <strain evidence="4 5">CGMCC 4.6533</strain>
    </source>
</reference>
<comment type="similarity">
    <text evidence="1">Belongs to the short-chain dehydrogenases/reductases (SDR) family.</text>
</comment>
<dbReference type="InterPro" id="IPR002347">
    <property type="entry name" value="SDR_fam"/>
</dbReference>
<dbReference type="SUPFAM" id="SSF51735">
    <property type="entry name" value="NAD(P)-binding Rossmann-fold domains"/>
    <property type="match status" value="1"/>
</dbReference>
<evidence type="ECO:0000313" key="4">
    <source>
        <dbReference type="EMBL" id="SDI60271.1"/>
    </source>
</evidence>
<dbReference type="PRINTS" id="PR00081">
    <property type="entry name" value="GDHRDH"/>
</dbReference>
<evidence type="ECO:0000313" key="5">
    <source>
        <dbReference type="Proteomes" id="UP000199202"/>
    </source>
</evidence>
<dbReference type="PRINTS" id="PR00080">
    <property type="entry name" value="SDRFAMILY"/>
</dbReference>
<feature type="region of interest" description="Disordered" evidence="3">
    <location>
        <begin position="1"/>
        <end position="34"/>
    </location>
</feature>
<dbReference type="Proteomes" id="UP000199202">
    <property type="component" value="Unassembled WGS sequence"/>
</dbReference>
<protein>
    <submittedName>
        <fullName evidence="4">3-oxoacyl-[acyl-carrier protein] reductase</fullName>
    </submittedName>
</protein>
<evidence type="ECO:0000256" key="2">
    <source>
        <dbReference type="ARBA" id="ARBA00023002"/>
    </source>
</evidence>
<sequence length="261" mass="26759">MARPVTSGPVRSDAATSGAATSGAATSGPQTSDSGRIAVVTGTAHGIGAAIAAALEADGVRVHGIDKDTVDVTDSAAVNAFFAELGDVDILVNNAGGVVGQVHHPIEEISDDDWSAVVAANLTSTFLCTRAVAPGMKRRGWGRVVNISSGAGRSVSLTGIQAYASAKAGQIGFTRQMAHELGRYGITVNCIAPGFVLSNPTTIKQWESYGDAGQRELVEGIAVRRLGSPEDIAHGVRFFVSEASSWITGQTISIDGGHALF</sequence>
<keyword evidence="5" id="KW-1185">Reference proteome</keyword>
<gene>
    <name evidence="4" type="ORF">SAMN05421869_106233</name>
</gene>
<feature type="compositionally biased region" description="Low complexity" evidence="3">
    <location>
        <begin position="14"/>
        <end position="28"/>
    </location>
</feature>
<accession>A0A1G8LX36</accession>
<dbReference type="FunFam" id="3.40.50.720:FF:000084">
    <property type="entry name" value="Short-chain dehydrogenase reductase"/>
    <property type="match status" value="1"/>
</dbReference>
<dbReference type="EMBL" id="FNDJ01000006">
    <property type="protein sequence ID" value="SDI60271.1"/>
    <property type="molecule type" value="Genomic_DNA"/>
</dbReference>
<dbReference type="Gene3D" id="3.40.50.720">
    <property type="entry name" value="NAD(P)-binding Rossmann-like Domain"/>
    <property type="match status" value="1"/>
</dbReference>
<name>A0A1G8LX36_9ACTN</name>
<dbReference type="PANTHER" id="PTHR42879">
    <property type="entry name" value="3-OXOACYL-(ACYL-CARRIER-PROTEIN) REDUCTASE"/>
    <property type="match status" value="1"/>
</dbReference>
<evidence type="ECO:0000256" key="1">
    <source>
        <dbReference type="ARBA" id="ARBA00006484"/>
    </source>
</evidence>
<dbReference type="Pfam" id="PF13561">
    <property type="entry name" value="adh_short_C2"/>
    <property type="match status" value="1"/>
</dbReference>
<dbReference type="InterPro" id="IPR050259">
    <property type="entry name" value="SDR"/>
</dbReference>
<keyword evidence="2" id="KW-0560">Oxidoreductase</keyword>
<dbReference type="AlphaFoldDB" id="A0A1G8LX36"/>
<dbReference type="OrthoDB" id="286404at2"/>
<evidence type="ECO:0000256" key="3">
    <source>
        <dbReference type="SAM" id="MobiDB-lite"/>
    </source>
</evidence>